<protein>
    <submittedName>
        <fullName evidence="2">Uncharacterized protein</fullName>
    </submittedName>
</protein>
<evidence type="ECO:0000256" key="1">
    <source>
        <dbReference type="SAM" id="Phobius"/>
    </source>
</evidence>
<gene>
    <name evidence="2" type="ORF">C1J00_35675</name>
</gene>
<keyword evidence="1" id="KW-1133">Transmembrane helix</keyword>
<dbReference type="AlphaFoldDB" id="A0A2N8TEW9"/>
<evidence type="ECO:0000313" key="2">
    <source>
        <dbReference type="EMBL" id="PNG17590.1"/>
    </source>
</evidence>
<name>A0A2N8TEW9_9ACTN</name>
<dbReference type="OrthoDB" id="4285166at2"/>
<dbReference type="RefSeq" id="WP_102913091.1">
    <property type="nucleotide sequence ID" value="NZ_POUC01000430.1"/>
</dbReference>
<keyword evidence="3" id="KW-1185">Reference proteome</keyword>
<reference evidence="2 3" key="1">
    <citation type="submission" date="2018-01" db="EMBL/GenBank/DDBJ databases">
        <title>Draft genome sequence of Streptomyces sp. 13K301.</title>
        <authorList>
            <person name="Sahin N."/>
            <person name="Saygin H."/>
            <person name="Ay H."/>
        </authorList>
    </citation>
    <scope>NUCLEOTIDE SEQUENCE [LARGE SCALE GENOMIC DNA]</scope>
    <source>
        <strain evidence="2 3">13K301</strain>
    </source>
</reference>
<organism evidence="2 3">
    <name type="scientific">Streptomyces cahuitamycinicus</name>
    <dbReference type="NCBI Taxonomy" id="2070367"/>
    <lineage>
        <taxon>Bacteria</taxon>
        <taxon>Bacillati</taxon>
        <taxon>Actinomycetota</taxon>
        <taxon>Actinomycetes</taxon>
        <taxon>Kitasatosporales</taxon>
        <taxon>Streptomycetaceae</taxon>
        <taxon>Streptomyces</taxon>
    </lineage>
</organism>
<evidence type="ECO:0000313" key="3">
    <source>
        <dbReference type="Proteomes" id="UP000235943"/>
    </source>
</evidence>
<accession>A0A2N8TEW9</accession>
<keyword evidence="1" id="KW-0472">Membrane</keyword>
<proteinExistence type="predicted"/>
<feature type="transmembrane region" description="Helical" evidence="1">
    <location>
        <begin position="6"/>
        <end position="24"/>
    </location>
</feature>
<sequence length="170" mass="17757">MNYVTYGGVTVGLILLGYELTLWWPGLKSLKKDPIRHAARLLPFLLSWAYGCLTTLGIAGLIGTASSSILGLSNWLGDAALLWGVGEQPGQLAARETFTPLSGPGGCMVLILTAVLIAALKKAGDETRGELKRGVWCGITLGTSAGVAGFAAVPLAEAANWLGDNAYRQV</sequence>
<keyword evidence="1" id="KW-0812">Transmembrane</keyword>
<feature type="transmembrane region" description="Helical" evidence="1">
    <location>
        <begin position="101"/>
        <end position="120"/>
    </location>
</feature>
<comment type="caution">
    <text evidence="2">The sequence shown here is derived from an EMBL/GenBank/DDBJ whole genome shotgun (WGS) entry which is preliminary data.</text>
</comment>
<dbReference type="Proteomes" id="UP000235943">
    <property type="component" value="Unassembled WGS sequence"/>
</dbReference>
<feature type="transmembrane region" description="Helical" evidence="1">
    <location>
        <begin position="45"/>
        <end position="65"/>
    </location>
</feature>
<dbReference type="EMBL" id="POUC01000430">
    <property type="protein sequence ID" value="PNG17590.1"/>
    <property type="molecule type" value="Genomic_DNA"/>
</dbReference>